<dbReference type="InterPro" id="IPR001063">
    <property type="entry name" value="Ribosomal_uL22"/>
</dbReference>
<feature type="region of interest" description="Disordered" evidence="5">
    <location>
        <begin position="744"/>
        <end position="769"/>
    </location>
</feature>
<evidence type="ECO:0000256" key="5">
    <source>
        <dbReference type="SAM" id="MobiDB-lite"/>
    </source>
</evidence>
<keyword evidence="2 4" id="KW-0689">Ribosomal protein</keyword>
<dbReference type="InterPro" id="IPR036394">
    <property type="entry name" value="Ribosomal_uL22_sf"/>
</dbReference>
<sequence length="889" mass="98633">MSENTLLSSSESPFTDTYTRVPSIAPTQRSKNGNMLPTSVQIPLSLPHPALQMLTTPDDHFTTPRCFDTRAPPLRTASLHEAEAPTSVCPSSQSYITDAHDTRRTFHNAKMLRYASIPVENSKSARSRGSYLRVSFKPYPRGSPGHQWHEAPARLGLPRKRPGTQRGRPNETLRRRNWSLCTGPSSMKLQRALDFLGNVQEHNEAVPMRRYAGGTGRCAQGKQMGVSRARWPVKSAEFLLGLLKNAGQSSPPTSSSFLVSSRTPASQVRRVPSRSLQERRPVKSADFEFLLGLLKNAGQSSPPSSFSVSSRTPASQVRRVPSRSPQERRPVKSAEFLLGLLKNAEASQSAEFLLGLLKNAEANADTKGLDTSNLIVKHIQINHVQIFARGDIFFNATGKTTIRFFADETVDFAVNFDFSRLSSSWIFLTFFDCYLAEYDRAAATVAHDAVTRDWIKTQIDGLATSTIPRCLAEYDKVRNTAATDAVTRHWIKTQIDGLATSVAIAEFNGRIISISNILHAHKKEMNQTILGSVDQIRQVMQETLRECLGSPPPEFLTFPTYKDGLATLQEQLRKILHELANESARTTGLSKQLSSFLTPPIGMEDYPSTIQDLFNSTKNDILAVNGAVRAVQNSLEKDMPHMTKTDDLEIIKQTLRAILGQVQEEEKSSVRMTMGWETFLLRLGEITKQLTAAQDLLDSSARNLSEIKTETGTIHLRLTEHENTMAQIVDDCRKQLTDSSNVMRANNTPNTKQAIPIHQPSTADLSPQSPSDSIASQLYLINNGLRALVKRQEENDVAATMKLIGDVRLESEHSPASDVMESVVGSHGSTPLRCDIHIKIGDKSFAEAVQWAMFGAPIAPLKNLAEDIILFRKFSENIEKMMKKSVSEE</sequence>
<dbReference type="GO" id="GO:0022625">
    <property type="term" value="C:cytosolic large ribosomal subunit"/>
    <property type="evidence" value="ECO:0007669"/>
    <property type="project" value="TreeGrafter"/>
</dbReference>
<protein>
    <submittedName>
        <fullName evidence="6">Uncharacterized protein</fullName>
    </submittedName>
</protein>
<feature type="region of interest" description="Disordered" evidence="5">
    <location>
        <begin position="141"/>
        <end position="171"/>
    </location>
</feature>
<dbReference type="PANTHER" id="PTHR11593:SF10">
    <property type="entry name" value="60S RIBOSOMAL PROTEIN L17"/>
    <property type="match status" value="1"/>
</dbReference>
<dbReference type="GO" id="GO:0003735">
    <property type="term" value="F:structural constituent of ribosome"/>
    <property type="evidence" value="ECO:0007669"/>
    <property type="project" value="InterPro"/>
</dbReference>
<keyword evidence="3 4" id="KW-0687">Ribonucleoprotein</keyword>
<feature type="region of interest" description="Disordered" evidence="5">
    <location>
        <begin position="247"/>
        <end position="279"/>
    </location>
</feature>
<dbReference type="Gene3D" id="3.90.470.10">
    <property type="entry name" value="Ribosomal protein L22/L17"/>
    <property type="match status" value="2"/>
</dbReference>
<feature type="region of interest" description="Disordered" evidence="5">
    <location>
        <begin position="298"/>
        <end position="328"/>
    </location>
</feature>
<proteinExistence type="inferred from homology"/>
<feature type="compositionally biased region" description="Low complexity" evidence="5">
    <location>
        <begin position="249"/>
        <end position="264"/>
    </location>
</feature>
<dbReference type="AlphaFoldDB" id="A0A8H3V3H6"/>
<evidence type="ECO:0000256" key="2">
    <source>
        <dbReference type="ARBA" id="ARBA00022980"/>
    </source>
</evidence>
<dbReference type="GO" id="GO:0002181">
    <property type="term" value="P:cytoplasmic translation"/>
    <property type="evidence" value="ECO:0007669"/>
    <property type="project" value="TreeGrafter"/>
</dbReference>
<evidence type="ECO:0000256" key="3">
    <source>
        <dbReference type="ARBA" id="ARBA00023274"/>
    </source>
</evidence>
<evidence type="ECO:0000256" key="4">
    <source>
        <dbReference type="RuleBase" id="RU004005"/>
    </source>
</evidence>
<evidence type="ECO:0000313" key="7">
    <source>
        <dbReference type="Proteomes" id="UP000490939"/>
    </source>
</evidence>
<dbReference type="InterPro" id="IPR005721">
    <property type="entry name" value="Ribosomal_uL22_euk/arc"/>
</dbReference>
<reference evidence="6 7" key="1">
    <citation type="submission" date="2019-07" db="EMBL/GenBank/DDBJ databases">
        <title>Venturia inaequalis Genome Resource.</title>
        <authorList>
            <person name="Lichtner F.J."/>
        </authorList>
    </citation>
    <scope>NUCLEOTIDE SEQUENCE [LARGE SCALE GENOMIC DNA]</scope>
    <source>
        <strain evidence="6 7">DMI_063113</strain>
    </source>
</reference>
<comment type="caution">
    <text evidence="6">The sequence shown here is derived from an EMBL/GenBank/DDBJ whole genome shotgun (WGS) entry which is preliminary data.</text>
</comment>
<evidence type="ECO:0000313" key="6">
    <source>
        <dbReference type="EMBL" id="KAE9982427.1"/>
    </source>
</evidence>
<organism evidence="6 7">
    <name type="scientific">Venturia inaequalis</name>
    <name type="common">Apple scab fungus</name>
    <dbReference type="NCBI Taxonomy" id="5025"/>
    <lineage>
        <taxon>Eukaryota</taxon>
        <taxon>Fungi</taxon>
        <taxon>Dikarya</taxon>
        <taxon>Ascomycota</taxon>
        <taxon>Pezizomycotina</taxon>
        <taxon>Dothideomycetes</taxon>
        <taxon>Pleosporomycetidae</taxon>
        <taxon>Venturiales</taxon>
        <taxon>Venturiaceae</taxon>
        <taxon>Venturia</taxon>
    </lineage>
</organism>
<dbReference type="EMBL" id="WNWR01000339">
    <property type="protein sequence ID" value="KAE9982427.1"/>
    <property type="molecule type" value="Genomic_DNA"/>
</dbReference>
<evidence type="ECO:0000256" key="1">
    <source>
        <dbReference type="ARBA" id="ARBA00009451"/>
    </source>
</evidence>
<gene>
    <name evidence="6" type="ORF">EG327_005826</name>
</gene>
<feature type="compositionally biased region" description="Low complexity" evidence="5">
    <location>
        <begin position="300"/>
        <end position="315"/>
    </location>
</feature>
<name>A0A8H3V3H6_VENIN</name>
<dbReference type="Pfam" id="PF00237">
    <property type="entry name" value="Ribosomal_L22"/>
    <property type="match status" value="1"/>
</dbReference>
<comment type="similarity">
    <text evidence="1 4">Belongs to the universal ribosomal protein uL22 family.</text>
</comment>
<dbReference type="SUPFAM" id="SSF54843">
    <property type="entry name" value="Ribosomal protein L22"/>
    <property type="match status" value="2"/>
</dbReference>
<feature type="region of interest" description="Disordered" evidence="5">
    <location>
        <begin position="1"/>
        <end position="35"/>
    </location>
</feature>
<accession>A0A8H3V3H6</accession>
<keyword evidence="7" id="KW-1185">Reference proteome</keyword>
<dbReference type="Proteomes" id="UP000490939">
    <property type="component" value="Unassembled WGS sequence"/>
</dbReference>
<dbReference type="PANTHER" id="PTHR11593">
    <property type="entry name" value="60S RIBOSOMAL PROTEIN L17"/>
    <property type="match status" value="1"/>
</dbReference>